<evidence type="ECO:0008006" key="4">
    <source>
        <dbReference type="Google" id="ProtNLM"/>
    </source>
</evidence>
<protein>
    <recommendedName>
        <fullName evidence="4">Aminoglycoside phosphotransferase domain-containing protein</fullName>
    </recommendedName>
</protein>
<name>W9X8W3_9EURO</name>
<feature type="compositionally biased region" description="Low complexity" evidence="1">
    <location>
        <begin position="1"/>
        <end position="15"/>
    </location>
</feature>
<dbReference type="EMBL" id="AMGY01000011">
    <property type="protein sequence ID" value="EXJ76897.1"/>
    <property type="molecule type" value="Genomic_DNA"/>
</dbReference>
<evidence type="ECO:0000313" key="2">
    <source>
        <dbReference type="EMBL" id="EXJ76897.1"/>
    </source>
</evidence>
<organism evidence="2 3">
    <name type="scientific">Capronia epimyces CBS 606.96</name>
    <dbReference type="NCBI Taxonomy" id="1182542"/>
    <lineage>
        <taxon>Eukaryota</taxon>
        <taxon>Fungi</taxon>
        <taxon>Dikarya</taxon>
        <taxon>Ascomycota</taxon>
        <taxon>Pezizomycotina</taxon>
        <taxon>Eurotiomycetes</taxon>
        <taxon>Chaetothyriomycetidae</taxon>
        <taxon>Chaetothyriales</taxon>
        <taxon>Herpotrichiellaceae</taxon>
        <taxon>Capronia</taxon>
    </lineage>
</organism>
<dbReference type="Proteomes" id="UP000019478">
    <property type="component" value="Unassembled WGS sequence"/>
</dbReference>
<dbReference type="STRING" id="1182542.W9X8W3"/>
<evidence type="ECO:0000256" key="1">
    <source>
        <dbReference type="SAM" id="MobiDB-lite"/>
    </source>
</evidence>
<sequence>METTETMEATGTMEATETKDTERLMPNELSTCDSFTCHSNPKSTTDQKCEFDDRLHQHRELIQELTAHHFGLHARMCHMAEQKEWIYDDYDVGIPVAIDPWEAEEQATKRVIVRFPLPYKVGELFRPGNADEKIRCEAGTTAWIQQNCPSVPIPRLHGFGLSTGQMFSSVKNLPFIHRTVQYLRSQVLASLGYGTPSGYVRHQGPSLVTLGSGYLVTDHIEETQSRCLRCPFMPYEDVPEERRRNLFQGISRVMLDLAQVSLPRIGSFSIDDKGFVSLVNRPLTFEIYDMENDKIPVDIPRDLTYDSVDAYVSDMLTCIHDSRLRHQTHGLILYECEQQMSTLAAMRAVSSLFFSA</sequence>
<reference evidence="2 3" key="1">
    <citation type="submission" date="2013-03" db="EMBL/GenBank/DDBJ databases">
        <title>The Genome Sequence of Capronia epimyces CBS 606.96.</title>
        <authorList>
            <consortium name="The Broad Institute Genomics Platform"/>
            <person name="Cuomo C."/>
            <person name="de Hoog S."/>
            <person name="Gorbushina A."/>
            <person name="Walker B."/>
            <person name="Young S.K."/>
            <person name="Zeng Q."/>
            <person name="Gargeya S."/>
            <person name="Fitzgerald M."/>
            <person name="Haas B."/>
            <person name="Abouelleil A."/>
            <person name="Allen A.W."/>
            <person name="Alvarado L."/>
            <person name="Arachchi H.M."/>
            <person name="Berlin A.M."/>
            <person name="Chapman S.B."/>
            <person name="Gainer-Dewar J."/>
            <person name="Goldberg J."/>
            <person name="Griggs A."/>
            <person name="Gujja S."/>
            <person name="Hansen M."/>
            <person name="Howarth C."/>
            <person name="Imamovic A."/>
            <person name="Ireland A."/>
            <person name="Larimer J."/>
            <person name="McCowan C."/>
            <person name="Murphy C."/>
            <person name="Pearson M."/>
            <person name="Poon T.W."/>
            <person name="Priest M."/>
            <person name="Roberts A."/>
            <person name="Saif S."/>
            <person name="Shea T."/>
            <person name="Sisk P."/>
            <person name="Sykes S."/>
            <person name="Wortman J."/>
            <person name="Nusbaum C."/>
            <person name="Birren B."/>
        </authorList>
    </citation>
    <scope>NUCLEOTIDE SEQUENCE [LARGE SCALE GENOMIC DNA]</scope>
    <source>
        <strain evidence="2 3">CBS 606.96</strain>
    </source>
</reference>
<dbReference type="HOGENOM" id="CLU_025005_2_0_1"/>
<evidence type="ECO:0000313" key="3">
    <source>
        <dbReference type="Proteomes" id="UP000019478"/>
    </source>
</evidence>
<dbReference type="GeneID" id="19174135"/>
<proteinExistence type="predicted"/>
<dbReference type="OrthoDB" id="3645574at2759"/>
<dbReference type="RefSeq" id="XP_007738335.1">
    <property type="nucleotide sequence ID" value="XM_007740145.1"/>
</dbReference>
<dbReference type="AlphaFoldDB" id="W9X8W3"/>
<accession>W9X8W3</accession>
<comment type="caution">
    <text evidence="2">The sequence shown here is derived from an EMBL/GenBank/DDBJ whole genome shotgun (WGS) entry which is preliminary data.</text>
</comment>
<feature type="region of interest" description="Disordered" evidence="1">
    <location>
        <begin position="1"/>
        <end position="20"/>
    </location>
</feature>
<dbReference type="eggNOG" id="ENOG502SII6">
    <property type="taxonomic scope" value="Eukaryota"/>
</dbReference>
<gene>
    <name evidence="2" type="ORF">A1O3_10054</name>
</gene>
<keyword evidence="3" id="KW-1185">Reference proteome</keyword>